<evidence type="ECO:0000256" key="13">
    <source>
        <dbReference type="PIRNR" id="PIRNR006105"/>
    </source>
</evidence>
<evidence type="ECO:0000256" key="6">
    <source>
        <dbReference type="ARBA" id="ARBA00022617"/>
    </source>
</evidence>
<accession>A0A848G5Q1</accession>
<keyword evidence="7 15" id="KW-0479">Metal-binding</keyword>
<keyword evidence="18" id="KW-1185">Reference proteome</keyword>
<dbReference type="GO" id="GO:0042597">
    <property type="term" value="C:periplasmic space"/>
    <property type="evidence" value="ECO:0007669"/>
    <property type="project" value="UniProtKB-SubCell"/>
</dbReference>
<dbReference type="FunFam" id="1.10.1130.10:FF:000001">
    <property type="entry name" value="Periplasmic nitrate reductase, electron transfer subunit"/>
    <property type="match status" value="1"/>
</dbReference>
<feature type="binding site" description="axial binding residue" evidence="15">
    <location>
        <position position="98"/>
    </location>
    <ligand>
        <name>heme c</name>
        <dbReference type="ChEBI" id="CHEBI:61717"/>
        <label>1</label>
    </ligand>
    <ligandPart>
        <name>Fe</name>
        <dbReference type="ChEBI" id="CHEBI:18248"/>
    </ligandPart>
</feature>
<feature type="binding site" description="covalent" evidence="14">
    <location>
        <position position="134"/>
    </location>
    <ligand>
        <name>heme c</name>
        <dbReference type="ChEBI" id="CHEBI:61717"/>
        <label>2</label>
    </ligand>
</feature>
<comment type="caution">
    <text evidence="17">The sequence shown here is derived from an EMBL/GenBank/DDBJ whole genome shotgun (WGS) entry which is preliminary data.</text>
</comment>
<evidence type="ECO:0000256" key="11">
    <source>
        <dbReference type="ARBA" id="ARBA00023004"/>
    </source>
</evidence>
<feature type="binding site" description="axial binding residue" evidence="15">
    <location>
        <position position="138"/>
    </location>
    <ligand>
        <name>heme c</name>
        <dbReference type="ChEBI" id="CHEBI:61717"/>
        <label>2</label>
    </ligand>
    <ligandPart>
        <name>Fe</name>
        <dbReference type="ChEBI" id="CHEBI:18248"/>
    </ligandPart>
</feature>
<evidence type="ECO:0000256" key="2">
    <source>
        <dbReference type="ARBA" id="ARBA00004418"/>
    </source>
</evidence>
<dbReference type="AlphaFoldDB" id="A0A848G5Q1"/>
<gene>
    <name evidence="17" type="ORF">HHL15_12215</name>
</gene>
<dbReference type="PIRSF" id="PIRSF006105">
    <property type="entry name" value="NapB"/>
    <property type="match status" value="1"/>
</dbReference>
<keyword evidence="9 13" id="KW-0574">Periplasm</keyword>
<protein>
    <recommendedName>
        <fullName evidence="4 13">Periplasmic nitrate reductase, electron transfer subunit</fullName>
    </recommendedName>
    <alternativeName>
        <fullName evidence="12 13">Diheme cytochrome c NapB</fullName>
    </alternativeName>
</protein>
<feature type="binding site" description="covalent" evidence="14">
    <location>
        <position position="137"/>
    </location>
    <ligand>
        <name>heme c</name>
        <dbReference type="ChEBI" id="CHEBI:61717"/>
        <label>2</label>
    </ligand>
</feature>
<evidence type="ECO:0000256" key="1">
    <source>
        <dbReference type="ARBA" id="ARBA00002599"/>
    </source>
</evidence>
<dbReference type="EMBL" id="JABBGA010000008">
    <property type="protein sequence ID" value="NML26512.1"/>
    <property type="molecule type" value="Genomic_DNA"/>
</dbReference>
<feature type="binding site" description="axial binding residue" evidence="15">
    <location>
        <position position="80"/>
    </location>
    <ligand>
        <name>heme c</name>
        <dbReference type="ChEBI" id="CHEBI:61717"/>
        <label>1</label>
    </ligand>
    <ligandPart>
        <name>Fe</name>
        <dbReference type="ChEBI" id="CHEBI:18248"/>
    </ligandPart>
</feature>
<dbReference type="RefSeq" id="WP_169146045.1">
    <property type="nucleotide sequence ID" value="NZ_JABBGA010000008.1"/>
</dbReference>
<comment type="PTM">
    <text evidence="14">Binds 2 heme C groups per subunit.</text>
</comment>
<feature type="binding site" description="axial binding residue" evidence="15">
    <location>
        <position position="115"/>
    </location>
    <ligand>
        <name>heme c</name>
        <dbReference type="ChEBI" id="CHEBI:61717"/>
        <label>2</label>
    </ligand>
    <ligandPart>
        <name>Fe</name>
        <dbReference type="ChEBI" id="CHEBI:18248"/>
    </ligandPart>
</feature>
<comment type="similarity">
    <text evidence="3 13">Belongs to the NapB family.</text>
</comment>
<sequence length="159" mass="17333">MNKPTFPFARARAAALVLALLPALLLPTAVPAASEAPVKLQTLRGAEINASDPEGDGTRYGRDQAPLPRDFVQQPPLIPHAIKGYNITKNFNKCLDCHAWARAKETGATKISVTHFKDREGQELSSVSPRRYFCNQCHVPQSDAKPLVGNTFKPGTGMR</sequence>
<comment type="subcellular location">
    <subcellularLocation>
        <location evidence="2 13">Periplasm</location>
    </subcellularLocation>
</comment>
<proteinExistence type="inferred from homology"/>
<organism evidence="17 18">
    <name type="scientific">Zoogloea dura</name>
    <dbReference type="NCBI Taxonomy" id="2728840"/>
    <lineage>
        <taxon>Bacteria</taxon>
        <taxon>Pseudomonadati</taxon>
        <taxon>Pseudomonadota</taxon>
        <taxon>Betaproteobacteria</taxon>
        <taxon>Rhodocyclales</taxon>
        <taxon>Zoogloeaceae</taxon>
        <taxon>Zoogloea</taxon>
    </lineage>
</organism>
<dbReference type="PANTHER" id="PTHR38604">
    <property type="entry name" value="PERIPLASMIC NITRATE REDUCTASE, ELECTRON TRANSFER SUBUNIT"/>
    <property type="match status" value="1"/>
</dbReference>
<dbReference type="InterPro" id="IPR036280">
    <property type="entry name" value="Multihaem_cyt_sf"/>
</dbReference>
<evidence type="ECO:0000256" key="16">
    <source>
        <dbReference type="SAM" id="SignalP"/>
    </source>
</evidence>
<evidence type="ECO:0000256" key="3">
    <source>
        <dbReference type="ARBA" id="ARBA00007368"/>
    </source>
</evidence>
<evidence type="ECO:0000256" key="8">
    <source>
        <dbReference type="ARBA" id="ARBA00022729"/>
    </source>
</evidence>
<evidence type="ECO:0000256" key="10">
    <source>
        <dbReference type="ARBA" id="ARBA00022982"/>
    </source>
</evidence>
<evidence type="ECO:0000313" key="18">
    <source>
        <dbReference type="Proteomes" id="UP000580043"/>
    </source>
</evidence>
<feature type="binding site" description="covalent" evidence="14">
    <location>
        <position position="97"/>
    </location>
    <ligand>
        <name>heme c</name>
        <dbReference type="ChEBI" id="CHEBI:61717"/>
        <label>1</label>
    </ligand>
</feature>
<feature type="signal peptide" evidence="16">
    <location>
        <begin position="1"/>
        <end position="32"/>
    </location>
</feature>
<dbReference type="GO" id="GO:0046872">
    <property type="term" value="F:metal ion binding"/>
    <property type="evidence" value="ECO:0007669"/>
    <property type="project" value="UniProtKB-KW"/>
</dbReference>
<comment type="function">
    <text evidence="1">Electron transfer subunit of the periplasmic nitrate reductase complex NapAB. Receives electrons from the membrane-anchored tetraheme c-type NapC protein and transfers these to NapA subunit, thus allowing electron flow between membrane and periplasm. Essential for periplasmic nitrate reduction with nitrate as the terminal electron acceptor.</text>
</comment>
<comment type="subunit">
    <text evidence="13">Component of the periplasmic nitrate reductase NapAB complex composed of NapA and NapB.</text>
</comment>
<evidence type="ECO:0000313" key="17">
    <source>
        <dbReference type="EMBL" id="NML26512.1"/>
    </source>
</evidence>
<keyword evidence="5 13" id="KW-0813">Transport</keyword>
<keyword evidence="8 16" id="KW-0732">Signal</keyword>
<keyword evidence="11 15" id="KW-0408">Iron</keyword>
<evidence type="ECO:0000256" key="5">
    <source>
        <dbReference type="ARBA" id="ARBA00022448"/>
    </source>
</evidence>
<reference evidence="17 18" key="1">
    <citation type="submission" date="2020-04" db="EMBL/GenBank/DDBJ databases">
        <title>Zoogloea sp. G-4-1-14 isolated from soil.</title>
        <authorList>
            <person name="Dahal R.H."/>
        </authorList>
    </citation>
    <scope>NUCLEOTIDE SEQUENCE [LARGE SCALE GENOMIC DNA]</scope>
    <source>
        <strain evidence="17 18">G-4-1-14</strain>
    </source>
</reference>
<name>A0A848G5Q1_9RHOO</name>
<keyword evidence="10 13" id="KW-0249">Electron transport</keyword>
<evidence type="ECO:0000256" key="12">
    <source>
        <dbReference type="ARBA" id="ARBA00031832"/>
    </source>
</evidence>
<evidence type="ECO:0000256" key="7">
    <source>
        <dbReference type="ARBA" id="ARBA00022723"/>
    </source>
</evidence>
<dbReference type="Pfam" id="PF03892">
    <property type="entry name" value="NapB"/>
    <property type="match status" value="1"/>
</dbReference>
<keyword evidence="6 14" id="KW-0349">Heme</keyword>
<dbReference type="Proteomes" id="UP000580043">
    <property type="component" value="Unassembled WGS sequence"/>
</dbReference>
<feature type="chain" id="PRO_5032558959" description="Periplasmic nitrate reductase, electron transfer subunit" evidence="16">
    <location>
        <begin position="33"/>
        <end position="159"/>
    </location>
</feature>
<evidence type="ECO:0000256" key="15">
    <source>
        <dbReference type="PIRSR" id="PIRSR006105-2"/>
    </source>
</evidence>
<dbReference type="GO" id="GO:0009061">
    <property type="term" value="P:anaerobic respiration"/>
    <property type="evidence" value="ECO:0007669"/>
    <property type="project" value="InterPro"/>
</dbReference>
<dbReference type="PANTHER" id="PTHR38604:SF1">
    <property type="entry name" value="PERIPLASMIC NITRATE REDUCTASE, ELECTRON TRANSFER SUBUNIT"/>
    <property type="match status" value="1"/>
</dbReference>
<feature type="binding site" description="covalent" evidence="14">
    <location>
        <position position="94"/>
    </location>
    <ligand>
        <name>heme c</name>
        <dbReference type="ChEBI" id="CHEBI:61717"/>
        <label>1</label>
    </ligand>
</feature>
<evidence type="ECO:0000256" key="14">
    <source>
        <dbReference type="PIRSR" id="PIRSR006105-1"/>
    </source>
</evidence>
<dbReference type="InterPro" id="IPR005591">
    <property type="entry name" value="NapB"/>
</dbReference>
<dbReference type="Gene3D" id="1.10.1130.10">
    <property type="entry name" value="Flavocytochrome C3, Chain A"/>
    <property type="match status" value="1"/>
</dbReference>
<evidence type="ECO:0000256" key="9">
    <source>
        <dbReference type="ARBA" id="ARBA00022764"/>
    </source>
</evidence>
<dbReference type="SUPFAM" id="SSF48695">
    <property type="entry name" value="Multiheme cytochromes"/>
    <property type="match status" value="1"/>
</dbReference>
<evidence type="ECO:0000256" key="4">
    <source>
        <dbReference type="ARBA" id="ARBA00013773"/>
    </source>
</evidence>